<dbReference type="InterPro" id="IPR001296">
    <property type="entry name" value="Glyco_trans_1"/>
</dbReference>
<evidence type="ECO:0000313" key="5">
    <source>
        <dbReference type="Proteomes" id="UP000318937"/>
    </source>
</evidence>
<accession>A0A544TL69</accession>
<dbReference type="InterPro" id="IPR028098">
    <property type="entry name" value="Glyco_trans_4-like_N"/>
</dbReference>
<dbReference type="Pfam" id="PF00535">
    <property type="entry name" value="Glycos_transf_2"/>
    <property type="match status" value="1"/>
</dbReference>
<evidence type="ECO:0000259" key="2">
    <source>
        <dbReference type="Pfam" id="PF00535"/>
    </source>
</evidence>
<dbReference type="RefSeq" id="WP_142605390.1">
    <property type="nucleotide sequence ID" value="NZ_VDGG01000004.1"/>
</dbReference>
<name>A0A544TL69_9BACI</name>
<dbReference type="CDD" id="cd03801">
    <property type="entry name" value="GT4_PimA-like"/>
    <property type="match status" value="1"/>
</dbReference>
<dbReference type="SUPFAM" id="SSF53448">
    <property type="entry name" value="Nucleotide-diphospho-sugar transferases"/>
    <property type="match status" value="1"/>
</dbReference>
<proteinExistence type="predicted"/>
<dbReference type="EMBL" id="VDGG01000004">
    <property type="protein sequence ID" value="TQR18155.1"/>
    <property type="molecule type" value="Genomic_DNA"/>
</dbReference>
<keyword evidence="5" id="KW-1185">Reference proteome</keyword>
<evidence type="ECO:0000259" key="3">
    <source>
        <dbReference type="Pfam" id="PF13439"/>
    </source>
</evidence>
<dbReference type="SUPFAM" id="SSF53756">
    <property type="entry name" value="UDP-Glycosyltransferase/glycogen phosphorylase"/>
    <property type="match status" value="1"/>
</dbReference>
<dbReference type="PANTHER" id="PTHR43685">
    <property type="entry name" value="GLYCOSYLTRANSFERASE"/>
    <property type="match status" value="1"/>
</dbReference>
<evidence type="ECO:0000313" key="4">
    <source>
        <dbReference type="EMBL" id="TQR18155.1"/>
    </source>
</evidence>
<dbReference type="Gene3D" id="3.40.50.2000">
    <property type="entry name" value="Glycogen Phosphorylase B"/>
    <property type="match status" value="2"/>
</dbReference>
<evidence type="ECO:0000259" key="1">
    <source>
        <dbReference type="Pfam" id="PF00534"/>
    </source>
</evidence>
<dbReference type="AlphaFoldDB" id="A0A544TL69"/>
<protein>
    <submittedName>
        <fullName evidence="4">Glycosyltransferase</fullName>
    </submittedName>
</protein>
<dbReference type="InterPro" id="IPR001173">
    <property type="entry name" value="Glyco_trans_2-like"/>
</dbReference>
<sequence length="665" mass="77553">MKKKVAVVIPCFNYGQYIEEAVDSCLSSTYEELEIIVVDDGSTDPYTIEKLKQIAKKPKTKICRQENGGLSAARNFGFRNTDAEYVLTLDADDKIAPTFIEKALWILEKYDNYNYVYSLVQLFGEQQKVWETLPYNLSYLKYRNTIPATIFIKHSAWETIGGYDEKMLSGYEDWEFIIRLGKNNLIGFHINEILFFYRKHHGSMLGDSKKKHSALVKYIREKHSDIYKYYSFPSFLFFECKRRVSKLKKNIYITLKEGSSTSWKHIFKRIIHGFNSKYNEKDIYLESITKETVLQDKKANEKMRVLIILPWLNVGGVEKVFLNLMKQLKGTVDFYVVTTEGQLSHVWEEKFGEVAKEVQHLGMFLSDDEERLAYLNYLIESLNVDIIHLSNSRFGYRALKFIKDNHPSIKIIDTLHMEEPWSTWDYFRLSAPYDSLINHRVVLTEYQRDRLKNITDNNRANIIPNGIEIEEYDFKVKSEKNENFNIAFIGRLTKQKQPLIYLETARLAKEKNLPFKFHLIGNGELLSKCKKYIKKNDLFDYVILQGFTNDINTTFKKTDVLCMPSIIEGLPITGLEAMAVGVPILATDVPGWNDLITHKKNGMLSQHDAKSLLVNLEKLYSNVNLYNSIRKNAKNEVMKYSNKKMAESYLKLYSNLLEDKVRISD</sequence>
<dbReference type="CDD" id="cd00761">
    <property type="entry name" value="Glyco_tranf_GTA_type"/>
    <property type="match status" value="1"/>
</dbReference>
<dbReference type="InterPro" id="IPR029044">
    <property type="entry name" value="Nucleotide-diphossugar_trans"/>
</dbReference>
<dbReference type="PANTHER" id="PTHR43685:SF2">
    <property type="entry name" value="GLYCOSYLTRANSFERASE 2-LIKE DOMAIN-CONTAINING PROTEIN"/>
    <property type="match status" value="1"/>
</dbReference>
<dbReference type="Gene3D" id="3.90.550.10">
    <property type="entry name" value="Spore Coat Polysaccharide Biosynthesis Protein SpsA, Chain A"/>
    <property type="match status" value="1"/>
</dbReference>
<dbReference type="Pfam" id="PF00534">
    <property type="entry name" value="Glycos_transf_1"/>
    <property type="match status" value="1"/>
</dbReference>
<keyword evidence="4" id="KW-0808">Transferase</keyword>
<dbReference type="InterPro" id="IPR050834">
    <property type="entry name" value="Glycosyltransf_2"/>
</dbReference>
<feature type="domain" description="Glycosyltransferase 2-like" evidence="2">
    <location>
        <begin position="7"/>
        <end position="144"/>
    </location>
</feature>
<dbReference type="Pfam" id="PF13439">
    <property type="entry name" value="Glyco_transf_4"/>
    <property type="match status" value="1"/>
</dbReference>
<reference evidence="4 5" key="1">
    <citation type="submission" date="2019-05" db="EMBL/GenBank/DDBJ databases">
        <title>Psychrobacillus vulpis sp. nov., a new species isolated from feces of a red fox that inhabits in The Tablas de Daimiel Natural Park, Albacete, Spain.</title>
        <authorList>
            <person name="Rodriguez M."/>
            <person name="Reina J.C."/>
            <person name="Bejar V."/>
            <person name="Llamas I."/>
        </authorList>
    </citation>
    <scope>NUCLEOTIDE SEQUENCE [LARGE SCALE GENOMIC DNA]</scope>
    <source>
        <strain evidence="4 5">NHI-2</strain>
    </source>
</reference>
<dbReference type="GO" id="GO:0016757">
    <property type="term" value="F:glycosyltransferase activity"/>
    <property type="evidence" value="ECO:0007669"/>
    <property type="project" value="InterPro"/>
</dbReference>
<organism evidence="4 5">
    <name type="scientific">Psychrobacillus soli</name>
    <dbReference type="NCBI Taxonomy" id="1543965"/>
    <lineage>
        <taxon>Bacteria</taxon>
        <taxon>Bacillati</taxon>
        <taxon>Bacillota</taxon>
        <taxon>Bacilli</taxon>
        <taxon>Bacillales</taxon>
        <taxon>Bacillaceae</taxon>
        <taxon>Psychrobacillus</taxon>
    </lineage>
</organism>
<gene>
    <name evidence="4" type="ORF">FG383_03115</name>
</gene>
<comment type="caution">
    <text evidence="4">The sequence shown here is derived from an EMBL/GenBank/DDBJ whole genome shotgun (WGS) entry which is preliminary data.</text>
</comment>
<feature type="domain" description="Glycosyltransferase subfamily 4-like N-terminal" evidence="3">
    <location>
        <begin position="314"/>
        <end position="470"/>
    </location>
</feature>
<feature type="domain" description="Glycosyl transferase family 1" evidence="1">
    <location>
        <begin position="474"/>
        <end position="635"/>
    </location>
</feature>
<dbReference type="Proteomes" id="UP000318937">
    <property type="component" value="Unassembled WGS sequence"/>
</dbReference>
<dbReference type="GO" id="GO:0044010">
    <property type="term" value="P:single-species biofilm formation"/>
    <property type="evidence" value="ECO:0007669"/>
    <property type="project" value="TreeGrafter"/>
</dbReference>
<dbReference type="OrthoDB" id="396512at2"/>